<reference evidence="7 8" key="1">
    <citation type="submission" date="2020-08" db="EMBL/GenBank/DDBJ databases">
        <title>Genomic Encyclopedia of Type Strains, Phase IV (KMG-IV): sequencing the most valuable type-strain genomes for metagenomic binning, comparative biology and taxonomic classification.</title>
        <authorList>
            <person name="Goeker M."/>
        </authorList>
    </citation>
    <scope>NUCLEOTIDE SEQUENCE [LARGE SCALE GENOMIC DNA]</scope>
    <source>
        <strain evidence="7 8">DSM 103737</strain>
    </source>
</reference>
<evidence type="ECO:0000256" key="1">
    <source>
        <dbReference type="ARBA" id="ARBA00004141"/>
    </source>
</evidence>
<protein>
    <recommendedName>
        <fullName evidence="6">Yip1 domain-containing protein</fullName>
    </recommendedName>
</protein>
<dbReference type="InterPro" id="IPR006977">
    <property type="entry name" value="Yip1_dom"/>
</dbReference>
<dbReference type="EMBL" id="JACIEN010000002">
    <property type="protein sequence ID" value="MBB4016992.1"/>
    <property type="molecule type" value="Genomic_DNA"/>
</dbReference>
<feature type="transmembrane region" description="Helical" evidence="5">
    <location>
        <begin position="35"/>
        <end position="56"/>
    </location>
</feature>
<dbReference type="Pfam" id="PF04893">
    <property type="entry name" value="Yip1"/>
    <property type="match status" value="1"/>
</dbReference>
<sequence length="192" mass="20466">MGLVDRARNIIVTPRTEWPVIAAEGGTVGDIYRNYVVPLALIPAVCGFIGMSVLGFSMGEGRMRMPFFSGLVMAALQFGLGLLIVYLVALVIDALAPRFGGRKGMLPAFKLAAYSYTPAWLTGVFLLVPVLGFLAILGLYGIYLLYVGAPRLMGVAESKAGLFTAVVVIIALVMSFILSLVIASLMPMPAMM</sequence>
<dbReference type="RefSeq" id="WP_183316510.1">
    <property type="nucleotide sequence ID" value="NZ_JACIEN010000002.1"/>
</dbReference>
<feature type="transmembrane region" description="Helical" evidence="5">
    <location>
        <begin position="68"/>
        <end position="92"/>
    </location>
</feature>
<organism evidence="7 8">
    <name type="scientific">Chelatococcus caeni</name>
    <dbReference type="NCBI Taxonomy" id="1348468"/>
    <lineage>
        <taxon>Bacteria</taxon>
        <taxon>Pseudomonadati</taxon>
        <taxon>Pseudomonadota</taxon>
        <taxon>Alphaproteobacteria</taxon>
        <taxon>Hyphomicrobiales</taxon>
        <taxon>Chelatococcaceae</taxon>
        <taxon>Chelatococcus</taxon>
    </lineage>
</organism>
<comment type="caution">
    <text evidence="7">The sequence shown here is derived from an EMBL/GenBank/DDBJ whole genome shotgun (WGS) entry which is preliminary data.</text>
</comment>
<accession>A0A840BZ49</accession>
<dbReference type="AlphaFoldDB" id="A0A840BZ49"/>
<evidence type="ECO:0000256" key="2">
    <source>
        <dbReference type="ARBA" id="ARBA00022692"/>
    </source>
</evidence>
<keyword evidence="2 5" id="KW-0812">Transmembrane</keyword>
<feature type="domain" description="Yip1" evidence="6">
    <location>
        <begin position="10"/>
        <end position="174"/>
    </location>
</feature>
<keyword evidence="4 5" id="KW-0472">Membrane</keyword>
<keyword evidence="3 5" id="KW-1133">Transmembrane helix</keyword>
<dbReference type="GO" id="GO:0016020">
    <property type="term" value="C:membrane"/>
    <property type="evidence" value="ECO:0007669"/>
    <property type="project" value="UniProtKB-SubCell"/>
</dbReference>
<feature type="transmembrane region" description="Helical" evidence="5">
    <location>
        <begin position="160"/>
        <end position="186"/>
    </location>
</feature>
<proteinExistence type="predicted"/>
<name>A0A840BZ49_9HYPH</name>
<feature type="transmembrane region" description="Helical" evidence="5">
    <location>
        <begin position="119"/>
        <end position="148"/>
    </location>
</feature>
<dbReference type="Proteomes" id="UP000577362">
    <property type="component" value="Unassembled WGS sequence"/>
</dbReference>
<gene>
    <name evidence="7" type="ORF">GGR16_002021</name>
</gene>
<evidence type="ECO:0000256" key="3">
    <source>
        <dbReference type="ARBA" id="ARBA00022989"/>
    </source>
</evidence>
<comment type="subcellular location">
    <subcellularLocation>
        <location evidence="1">Membrane</location>
        <topology evidence="1">Multi-pass membrane protein</topology>
    </subcellularLocation>
</comment>
<evidence type="ECO:0000313" key="7">
    <source>
        <dbReference type="EMBL" id="MBB4016992.1"/>
    </source>
</evidence>
<evidence type="ECO:0000313" key="8">
    <source>
        <dbReference type="Proteomes" id="UP000577362"/>
    </source>
</evidence>
<keyword evidence="8" id="KW-1185">Reference proteome</keyword>
<evidence type="ECO:0000256" key="4">
    <source>
        <dbReference type="ARBA" id="ARBA00023136"/>
    </source>
</evidence>
<evidence type="ECO:0000256" key="5">
    <source>
        <dbReference type="SAM" id="Phobius"/>
    </source>
</evidence>
<evidence type="ECO:0000259" key="6">
    <source>
        <dbReference type="Pfam" id="PF04893"/>
    </source>
</evidence>